<keyword evidence="4" id="KW-1185">Reference proteome</keyword>
<comment type="similarity">
    <text evidence="1">Belongs to the nematode receptor-like protein sre family.</text>
</comment>
<protein>
    <recommendedName>
        <fullName evidence="5">G protein-coupled receptor</fullName>
    </recommendedName>
</protein>
<evidence type="ECO:0000313" key="3">
    <source>
        <dbReference type="EMBL" id="GMT17010.1"/>
    </source>
</evidence>
<feature type="non-terminal residue" evidence="3">
    <location>
        <position position="204"/>
    </location>
</feature>
<keyword evidence="2" id="KW-1133">Transmembrane helix</keyword>
<organism evidence="3 4">
    <name type="scientific">Pristionchus fissidentatus</name>
    <dbReference type="NCBI Taxonomy" id="1538716"/>
    <lineage>
        <taxon>Eukaryota</taxon>
        <taxon>Metazoa</taxon>
        <taxon>Ecdysozoa</taxon>
        <taxon>Nematoda</taxon>
        <taxon>Chromadorea</taxon>
        <taxon>Rhabditida</taxon>
        <taxon>Rhabditina</taxon>
        <taxon>Diplogasteromorpha</taxon>
        <taxon>Diplogasteroidea</taxon>
        <taxon>Neodiplogasteridae</taxon>
        <taxon>Pristionchus</taxon>
    </lineage>
</organism>
<dbReference type="GO" id="GO:0007606">
    <property type="term" value="P:sensory perception of chemical stimulus"/>
    <property type="evidence" value="ECO:0007669"/>
    <property type="project" value="InterPro"/>
</dbReference>
<dbReference type="GO" id="GO:0016020">
    <property type="term" value="C:membrane"/>
    <property type="evidence" value="ECO:0007669"/>
    <property type="project" value="InterPro"/>
</dbReference>
<keyword evidence="2" id="KW-0812">Transmembrane</keyword>
<evidence type="ECO:0008006" key="5">
    <source>
        <dbReference type="Google" id="ProtNLM"/>
    </source>
</evidence>
<evidence type="ECO:0000256" key="1">
    <source>
        <dbReference type="ARBA" id="ARBA00006803"/>
    </source>
</evidence>
<evidence type="ECO:0000313" key="4">
    <source>
        <dbReference type="Proteomes" id="UP001432322"/>
    </source>
</evidence>
<name>A0AAV5VGF3_9BILA</name>
<feature type="non-terminal residue" evidence="3">
    <location>
        <position position="1"/>
    </location>
</feature>
<dbReference type="AlphaFoldDB" id="A0AAV5VGF3"/>
<feature type="transmembrane region" description="Helical" evidence="2">
    <location>
        <begin position="40"/>
        <end position="62"/>
    </location>
</feature>
<dbReference type="InterPro" id="IPR052860">
    <property type="entry name" value="NRL-GPCR1"/>
</dbReference>
<feature type="transmembrane region" description="Helical" evidence="2">
    <location>
        <begin position="68"/>
        <end position="89"/>
    </location>
</feature>
<feature type="transmembrane region" description="Helical" evidence="2">
    <location>
        <begin position="127"/>
        <end position="149"/>
    </location>
</feature>
<dbReference type="PANTHER" id="PTHR47521:SF7">
    <property type="entry name" value="SERPENTINE RECEPTOR CLASS EPSILON-6"/>
    <property type="match status" value="1"/>
</dbReference>
<evidence type="ECO:0000256" key="2">
    <source>
        <dbReference type="SAM" id="Phobius"/>
    </source>
</evidence>
<dbReference type="InterPro" id="IPR004151">
    <property type="entry name" value="7TM_GPCR_serpentine_rcpt_Sre"/>
</dbReference>
<comment type="caution">
    <text evidence="3">The sequence shown here is derived from an EMBL/GenBank/DDBJ whole genome shotgun (WGS) entry which is preliminary data.</text>
</comment>
<gene>
    <name evidence="3" type="ORF">PFISCL1PPCAC_8307</name>
</gene>
<sequence length="204" mass="23735">EIARDFVISYYCGLLTSFTIERCAATRWWKWYEKASPSTLWILIIAEAVNIVPAAAIASLWMLGYIDVGVNVGINFLLNNFSCLVYYFTYKRNQRALTRINKGEISFNTYSVARTFQLRENVMIMRYFVSIMVPSAVVAVPSFLLLGFHDFGPPEWFQLRKIGYALFDLNLIIFRAVFLYLEITSNNRIRREFCNIKVVSMVIR</sequence>
<feature type="transmembrane region" description="Helical" evidence="2">
    <location>
        <begin position="161"/>
        <end position="181"/>
    </location>
</feature>
<dbReference type="PANTHER" id="PTHR47521">
    <property type="entry name" value="SERPENTINE RECEPTOR, CLASS E (EPSILON)-RELATED"/>
    <property type="match status" value="1"/>
</dbReference>
<reference evidence="3" key="1">
    <citation type="submission" date="2023-10" db="EMBL/GenBank/DDBJ databases">
        <title>Genome assembly of Pristionchus species.</title>
        <authorList>
            <person name="Yoshida K."/>
            <person name="Sommer R.J."/>
        </authorList>
    </citation>
    <scope>NUCLEOTIDE SEQUENCE</scope>
    <source>
        <strain evidence="3">RS5133</strain>
    </source>
</reference>
<dbReference type="Pfam" id="PF03125">
    <property type="entry name" value="Sre"/>
    <property type="match status" value="1"/>
</dbReference>
<keyword evidence="2" id="KW-0472">Membrane</keyword>
<dbReference type="EMBL" id="BTSY01000002">
    <property type="protein sequence ID" value="GMT17010.1"/>
    <property type="molecule type" value="Genomic_DNA"/>
</dbReference>
<accession>A0AAV5VGF3</accession>
<dbReference type="Proteomes" id="UP001432322">
    <property type="component" value="Unassembled WGS sequence"/>
</dbReference>
<proteinExistence type="inferred from homology"/>